<dbReference type="GeneID" id="67178777"/>
<dbReference type="PANTHER" id="PTHR43350:SF19">
    <property type="entry name" value="D-GULOSIDE 3-DEHYDROGENASE"/>
    <property type="match status" value="1"/>
</dbReference>
<dbReference type="RefSeq" id="WP_222606733.1">
    <property type="nucleotide sequence ID" value="NZ_CP081958.1"/>
</dbReference>
<organism evidence="7 8">
    <name type="scientific">Halobaculum magnesiiphilum</name>
    <dbReference type="NCBI Taxonomy" id="1017351"/>
    <lineage>
        <taxon>Archaea</taxon>
        <taxon>Methanobacteriati</taxon>
        <taxon>Methanobacteriota</taxon>
        <taxon>Stenosarchaea group</taxon>
        <taxon>Halobacteria</taxon>
        <taxon>Halobacteriales</taxon>
        <taxon>Haloferacaceae</taxon>
        <taxon>Halobaculum</taxon>
    </lineage>
</organism>
<dbReference type="InterPro" id="IPR011032">
    <property type="entry name" value="GroES-like_sf"/>
</dbReference>
<evidence type="ECO:0000256" key="3">
    <source>
        <dbReference type="ARBA" id="ARBA00022723"/>
    </source>
</evidence>
<name>A0A8T8WAQ7_9EURY</name>
<accession>A0A8T8WAQ7</accession>
<feature type="compositionally biased region" description="Basic and acidic residues" evidence="6">
    <location>
        <begin position="248"/>
        <end position="261"/>
    </location>
</feature>
<keyword evidence="8" id="KW-1185">Reference proteome</keyword>
<evidence type="ECO:0000313" key="8">
    <source>
        <dbReference type="Proteomes" id="UP000826254"/>
    </source>
</evidence>
<feature type="compositionally biased region" description="Low complexity" evidence="6">
    <location>
        <begin position="228"/>
        <end position="247"/>
    </location>
</feature>
<gene>
    <name evidence="7" type="ORF">K6T50_11505</name>
</gene>
<dbReference type="EMBL" id="CP081958">
    <property type="protein sequence ID" value="QZP36915.1"/>
    <property type="molecule type" value="Genomic_DNA"/>
</dbReference>
<dbReference type="KEGG" id="hmp:K6T50_11505"/>
<keyword evidence="4" id="KW-0862">Zinc</keyword>
<dbReference type="AlphaFoldDB" id="A0A8T8WAQ7"/>
<dbReference type="Proteomes" id="UP000826254">
    <property type="component" value="Chromosome"/>
</dbReference>
<feature type="region of interest" description="Disordered" evidence="6">
    <location>
        <begin position="191"/>
        <end position="266"/>
    </location>
</feature>
<proteinExistence type="inferred from homology"/>
<evidence type="ECO:0000256" key="4">
    <source>
        <dbReference type="ARBA" id="ARBA00022833"/>
    </source>
</evidence>
<evidence type="ECO:0000256" key="6">
    <source>
        <dbReference type="SAM" id="MobiDB-lite"/>
    </source>
</evidence>
<comment type="similarity">
    <text evidence="2">Belongs to the zinc-containing alcohol dehydrogenase family.</text>
</comment>
<sequence length="379" mass="40018">MAGRTVYFTGPREVTVRETDVPDPGSGELVVEATASAISPGTELLLYRGEMNPETAVDETLPSLSGSLSYPFPYGYSTVGTVTGVGPGVDPGWHGETVLAFHPHASEFVVDVDAVSRVPDGISPERAVFLPNVETAVTLALDGEPAIGERAVVFGQGVIGLLTTALLSSFPLSELVTVETLASRRELSAAMGADRSVDPEVVDPESLFAGGSGGDRAVDGSPGQDPDPGSTPAPASAPASASPSTPAGDRDESRSPDRADLTYELSGNPAALDDAVDATGYDGRVVVGSWYGTKPAELSLDGRFHRSRIDIRASQVSTLAPERRGRWTVGRRLATAWRRLRDIDTDRLVTHRIPVAEAPDAYDLLDRRPEEAVQVLLTY</sequence>
<dbReference type="CDD" id="cd08255">
    <property type="entry name" value="2-desacetyl-2-hydroxyethyl_bacteriochlorophyllide_like"/>
    <property type="match status" value="1"/>
</dbReference>
<evidence type="ECO:0000313" key="7">
    <source>
        <dbReference type="EMBL" id="QZP36915.1"/>
    </source>
</evidence>
<evidence type="ECO:0000256" key="5">
    <source>
        <dbReference type="ARBA" id="ARBA00023002"/>
    </source>
</evidence>
<keyword evidence="5" id="KW-0560">Oxidoreductase</keyword>
<protein>
    <submittedName>
        <fullName evidence="7">Zinc-binding alcohol dehydrogenase</fullName>
    </submittedName>
</protein>
<dbReference type="SUPFAM" id="SSF51735">
    <property type="entry name" value="NAD(P)-binding Rossmann-fold domains"/>
    <property type="match status" value="1"/>
</dbReference>
<dbReference type="GO" id="GO:0016491">
    <property type="term" value="F:oxidoreductase activity"/>
    <property type="evidence" value="ECO:0007669"/>
    <property type="project" value="UniProtKB-KW"/>
</dbReference>
<evidence type="ECO:0000256" key="2">
    <source>
        <dbReference type="ARBA" id="ARBA00008072"/>
    </source>
</evidence>
<dbReference type="InterPro" id="IPR036291">
    <property type="entry name" value="NAD(P)-bd_dom_sf"/>
</dbReference>
<dbReference type="GO" id="GO:0046872">
    <property type="term" value="F:metal ion binding"/>
    <property type="evidence" value="ECO:0007669"/>
    <property type="project" value="UniProtKB-KW"/>
</dbReference>
<dbReference type="Gene3D" id="3.40.50.720">
    <property type="entry name" value="NAD(P)-binding Rossmann-like Domain"/>
    <property type="match status" value="2"/>
</dbReference>
<dbReference type="Gene3D" id="3.90.180.10">
    <property type="entry name" value="Medium-chain alcohol dehydrogenases, catalytic domain"/>
    <property type="match status" value="2"/>
</dbReference>
<dbReference type="SUPFAM" id="SSF50129">
    <property type="entry name" value="GroES-like"/>
    <property type="match status" value="1"/>
</dbReference>
<comment type="cofactor">
    <cofactor evidence="1">
        <name>Zn(2+)</name>
        <dbReference type="ChEBI" id="CHEBI:29105"/>
    </cofactor>
</comment>
<evidence type="ECO:0000256" key="1">
    <source>
        <dbReference type="ARBA" id="ARBA00001947"/>
    </source>
</evidence>
<dbReference type="PANTHER" id="PTHR43350">
    <property type="entry name" value="NAD-DEPENDENT ALCOHOL DEHYDROGENASE"/>
    <property type="match status" value="1"/>
</dbReference>
<reference evidence="7 8" key="1">
    <citation type="journal article" date="2021" name="Int. J. Syst. Evol. Microbiol.">
        <title>Halobaculum halophilum sp. nov. and Halobaculum salinum sp. nov., isolated from salt lake and saline soil.</title>
        <authorList>
            <person name="Cui H.L."/>
            <person name="Shi X.W."/>
            <person name="Yin X.M."/>
            <person name="Yang X.Y."/>
            <person name="Hou J."/>
            <person name="Zhu L."/>
        </authorList>
    </citation>
    <scope>NUCLEOTIDE SEQUENCE [LARGE SCALE GENOMIC DNA]</scope>
    <source>
        <strain evidence="7 8">NBRC 109044</strain>
    </source>
</reference>
<keyword evidence="3" id="KW-0479">Metal-binding</keyword>